<name>A0A9K3M029_9STRA</name>
<comment type="caution">
    <text evidence="2">The sequence shown here is derived from an EMBL/GenBank/DDBJ whole genome shotgun (WGS) entry which is preliminary data.</text>
</comment>
<dbReference type="EMBL" id="JAGRRH010000004">
    <property type="protein sequence ID" value="KAG7371148.1"/>
    <property type="molecule type" value="Genomic_DNA"/>
</dbReference>
<feature type="region of interest" description="Disordered" evidence="1">
    <location>
        <begin position="1"/>
        <end position="88"/>
    </location>
</feature>
<evidence type="ECO:0000256" key="1">
    <source>
        <dbReference type="SAM" id="MobiDB-lite"/>
    </source>
</evidence>
<dbReference type="Proteomes" id="UP000693970">
    <property type="component" value="Unassembled WGS sequence"/>
</dbReference>
<reference evidence="2" key="2">
    <citation type="submission" date="2021-04" db="EMBL/GenBank/DDBJ databases">
        <authorList>
            <person name="Podell S."/>
        </authorList>
    </citation>
    <scope>NUCLEOTIDE SEQUENCE</scope>
    <source>
        <strain evidence="2">Hildebrandi</strain>
    </source>
</reference>
<feature type="region of interest" description="Disordered" evidence="1">
    <location>
        <begin position="1257"/>
        <end position="1278"/>
    </location>
</feature>
<evidence type="ECO:0000313" key="3">
    <source>
        <dbReference type="Proteomes" id="UP000693970"/>
    </source>
</evidence>
<sequence>MTPLPTVLTGHHDSDRSSSCSTKSSASSSWSSITDRENHISHSQSRTRSGPAPEDRVITVITRHLSPSNSSWDSDEEEERVSPSDATKKNTAGIHTCIHKNDDKTYNIYNVEETTTPINEHNFHVDSPDQSIHHHDCPATPPSQIQVQGQMEGAIVDALDVANEDEQQQQHENIFFFDCPATPPSTVHVPTASVQTEVQQQQQQQQSLDPIETSATTEWQKEQRSFNETFNRVMFNIDLDGNGLDGKKPYKPRSSQQFNNQDYDQLLEICFAYASGNKSRWAETRMKYGLKIYDIVQRYNAREMHNPSGVSEKKLFSEGRMIVRQREVFGAIRDCHTFVKHAKQNATFDRVRQFYGNITQKMVNTFVKMCPTCVSCTSNKKPWNGAYDSDSSQASRASPGRTTSQTSATPIQKEATTGSSASSSSYTEGIPPFGDALPIKKKRRCKVVEDQRPFDVVGASTHATDQESFSEAGQKYCPAVPTPNVPPFVALNGMQQHDNVPKCTTANVEQEKEERSFHEKFNRVVFNIDLDGNGIDSKEPLKPRSSQQYNNQDYEQLLEICFAHASGDNLLWSETRKKYGLKIYDIAKKYRAKVVKNASGGNVKKLFFDGKLVVPQREVFEAIRNCHTLGARHAKQNATYAGVKQCYSNITQKMVHTFVSMCPACLSGTSTRKEPRKETRVPIFTSNFRDRFLIDLIDMSSNPQTDAQGVLCRYILVMKDYHSKLTYCQEIPSKTPEHVLAAFSRMFGFLGPPKVCETNSETVIAAVKILVQRGEFNHDIVTVRGRPRNKKLLMSILTSLEEDERQRGKVPNWTTLMGPLMAGLNSHQLRGKNSTSAYETVFGLRFDEPLSSTFLIDETSKFGESSTGLDLAPDPQIEAMATNGHNRDGTDEMRKYGTSREGLDLMPDPQDPQVEAMSKQRCIVDGALHEPVEDYWESSEDEDNASSTSEAPMFCEASTSKASVVSGTEDERGLSYPMLRCKKCFFHREEIVVCIGDKKYQELILRPDELWHSDYIGSFAAMVAHSAHHSNLMYIHCEQEKTKVDEDMTFQLPKRVHTLVSVLHSNEHYAVLQINVRDKNVFICDGRMYSLETWTNHITNVLKRTRLLELGVEPHYGTKYDYHKEMFLKVNGRVEWKIKCDPLVLQDDLVNCGPIACLKLWSIFSPGEIDVENLEVKEYREKVVSKCNELVEKLKDDFSWDKRREIRRVTVERDLNGYKSTLYATENMEMNKEGLVEQNGDNHRHARRRLACEKRKSEQISQAKKAMKKKRLTLTYSE</sequence>
<feature type="compositionally biased region" description="Low complexity" evidence="1">
    <location>
        <begin position="17"/>
        <end position="32"/>
    </location>
</feature>
<reference evidence="2" key="1">
    <citation type="journal article" date="2021" name="Sci. Rep.">
        <title>Diploid genomic architecture of Nitzschia inconspicua, an elite biomass production diatom.</title>
        <authorList>
            <person name="Oliver A."/>
            <person name="Podell S."/>
            <person name="Pinowska A."/>
            <person name="Traller J.C."/>
            <person name="Smith S.R."/>
            <person name="McClure R."/>
            <person name="Beliaev A."/>
            <person name="Bohutskyi P."/>
            <person name="Hill E.A."/>
            <person name="Rabines A."/>
            <person name="Zheng H."/>
            <person name="Allen L.Z."/>
            <person name="Kuo A."/>
            <person name="Grigoriev I.V."/>
            <person name="Allen A.E."/>
            <person name="Hazlebeck D."/>
            <person name="Allen E.E."/>
        </authorList>
    </citation>
    <scope>NUCLEOTIDE SEQUENCE</scope>
    <source>
        <strain evidence="2">Hildebrandi</strain>
    </source>
</reference>
<dbReference type="OrthoDB" id="7552853at2759"/>
<feature type="compositionally biased region" description="Polar residues" evidence="1">
    <location>
        <begin position="389"/>
        <end position="418"/>
    </location>
</feature>
<evidence type="ECO:0008006" key="4">
    <source>
        <dbReference type="Google" id="ProtNLM"/>
    </source>
</evidence>
<gene>
    <name evidence="2" type="ORF">IV203_019718</name>
</gene>
<protein>
    <recommendedName>
        <fullName evidence="4">Integrase catalytic domain-containing protein</fullName>
    </recommendedName>
</protein>
<dbReference type="AlphaFoldDB" id="A0A9K3M029"/>
<feature type="region of interest" description="Disordered" evidence="1">
    <location>
        <begin position="386"/>
        <end position="433"/>
    </location>
</feature>
<proteinExistence type="predicted"/>
<accession>A0A9K3M029</accession>
<evidence type="ECO:0000313" key="2">
    <source>
        <dbReference type="EMBL" id="KAG7371148.1"/>
    </source>
</evidence>
<keyword evidence="3" id="KW-1185">Reference proteome</keyword>
<organism evidence="2 3">
    <name type="scientific">Nitzschia inconspicua</name>
    <dbReference type="NCBI Taxonomy" id="303405"/>
    <lineage>
        <taxon>Eukaryota</taxon>
        <taxon>Sar</taxon>
        <taxon>Stramenopiles</taxon>
        <taxon>Ochrophyta</taxon>
        <taxon>Bacillariophyta</taxon>
        <taxon>Bacillariophyceae</taxon>
        <taxon>Bacillariophycidae</taxon>
        <taxon>Bacillariales</taxon>
        <taxon>Bacillariaceae</taxon>
        <taxon>Nitzschia</taxon>
    </lineage>
</organism>